<reference evidence="4" key="1">
    <citation type="submission" date="2018-05" db="EMBL/GenBank/DDBJ databases">
        <authorList>
            <person name="Lanie J.A."/>
            <person name="Ng W.-L."/>
            <person name="Kazmierczak K.M."/>
            <person name="Andrzejewski T.M."/>
            <person name="Davidsen T.M."/>
            <person name="Wayne K.J."/>
            <person name="Tettelin H."/>
            <person name="Glass J.I."/>
            <person name="Rusch D."/>
            <person name="Podicherti R."/>
            <person name="Tsui H.-C.T."/>
            <person name="Winkler M.E."/>
        </authorList>
    </citation>
    <scope>NUCLEOTIDE SEQUENCE</scope>
</reference>
<keyword evidence="3" id="KW-0732">Signal</keyword>
<comment type="similarity">
    <text evidence="1">Belongs to the bacterial solute-binding protein 7 family.</text>
</comment>
<dbReference type="AlphaFoldDB" id="A0A381TBS9"/>
<evidence type="ECO:0000313" key="4">
    <source>
        <dbReference type="EMBL" id="SVA13058.1"/>
    </source>
</evidence>
<dbReference type="PIRSF" id="PIRSF006470">
    <property type="entry name" value="DctB"/>
    <property type="match status" value="1"/>
</dbReference>
<accession>A0A381TBS9</accession>
<dbReference type="PANTHER" id="PTHR33376">
    <property type="match status" value="1"/>
</dbReference>
<keyword evidence="2" id="KW-0813">Transport</keyword>
<dbReference type="GO" id="GO:0055085">
    <property type="term" value="P:transmembrane transport"/>
    <property type="evidence" value="ECO:0007669"/>
    <property type="project" value="InterPro"/>
</dbReference>
<proteinExistence type="inferred from homology"/>
<organism evidence="4">
    <name type="scientific">marine metagenome</name>
    <dbReference type="NCBI Taxonomy" id="408172"/>
    <lineage>
        <taxon>unclassified sequences</taxon>
        <taxon>metagenomes</taxon>
        <taxon>ecological metagenomes</taxon>
    </lineage>
</organism>
<name>A0A381TBS9_9ZZZZ</name>
<dbReference type="Gene3D" id="3.40.190.170">
    <property type="entry name" value="Bacterial extracellular solute-binding protein, family 7"/>
    <property type="match status" value="1"/>
</dbReference>
<dbReference type="GO" id="GO:0030288">
    <property type="term" value="C:outer membrane-bounded periplasmic space"/>
    <property type="evidence" value="ECO:0007669"/>
    <property type="project" value="InterPro"/>
</dbReference>
<protein>
    <submittedName>
        <fullName evidence="4">Uncharacterized protein</fullName>
    </submittedName>
</protein>
<dbReference type="NCBIfam" id="TIGR00787">
    <property type="entry name" value="dctP"/>
    <property type="match status" value="1"/>
</dbReference>
<gene>
    <name evidence="4" type="ORF">METZ01_LOCUS65912</name>
</gene>
<dbReference type="PANTHER" id="PTHR33376:SF7">
    <property type="entry name" value="C4-DICARBOXYLATE-BINDING PROTEIN DCTB"/>
    <property type="match status" value="1"/>
</dbReference>
<dbReference type="Pfam" id="PF03480">
    <property type="entry name" value="DctP"/>
    <property type="match status" value="1"/>
</dbReference>
<dbReference type="EMBL" id="UINC01004265">
    <property type="protein sequence ID" value="SVA13058.1"/>
    <property type="molecule type" value="Genomic_DNA"/>
</dbReference>
<evidence type="ECO:0000256" key="2">
    <source>
        <dbReference type="ARBA" id="ARBA00022448"/>
    </source>
</evidence>
<dbReference type="NCBIfam" id="NF037995">
    <property type="entry name" value="TRAP_S1"/>
    <property type="match status" value="1"/>
</dbReference>
<evidence type="ECO:0000256" key="3">
    <source>
        <dbReference type="ARBA" id="ARBA00022729"/>
    </source>
</evidence>
<dbReference type="InterPro" id="IPR004682">
    <property type="entry name" value="TRAP_DctP"/>
</dbReference>
<dbReference type="CDD" id="cd13603">
    <property type="entry name" value="PBP2_TRAP_Siap_TeaA_like"/>
    <property type="match status" value="1"/>
</dbReference>
<evidence type="ECO:0000256" key="1">
    <source>
        <dbReference type="ARBA" id="ARBA00009023"/>
    </source>
</evidence>
<sequence length="326" mass="35702">MKNIKNILALFVSVTMVTTTIYAADFVLKLAHNGPEQHPFQNGAERFKQVIEEETAGAVTVQIFPSEQLGSEEDTSQMIKQGTIACAVESAGGGLAPFVSSADLFNLPFLFRDIPHFYRVLDGPVGNLIARDVEDKLDSVFLGWWFSGIRNEWNGKRPVMTPDDLKGLKIRVMGSPVLIDTFNALGAQATPMSWGEVYTSLQQGVIDGAETDHVDLLVEKFYEVTKHVSLTGHLYLAAGLICSKKVYDKLPANYKLALLHAGQASVQTQRDAMEIMTGDALAKLKKKGLKFYSVDVAPFQAKVSGVYKKNAEKVGGMSVIELVSKQ</sequence>
<dbReference type="InterPro" id="IPR038404">
    <property type="entry name" value="TRAP_DctP_sf"/>
</dbReference>
<dbReference type="InterPro" id="IPR018389">
    <property type="entry name" value="DctP_fam"/>
</dbReference>